<keyword evidence="2" id="KW-1185">Reference proteome</keyword>
<evidence type="ECO:0000313" key="1">
    <source>
        <dbReference type="EMBL" id="OHV19699.1"/>
    </source>
</evidence>
<protein>
    <recommendedName>
        <fullName evidence="3">PepSY domain-containing protein</fullName>
    </recommendedName>
</protein>
<gene>
    <name evidence="1" type="ORF">BBK14_29000</name>
</gene>
<dbReference type="RefSeq" id="WP_071067049.1">
    <property type="nucleotide sequence ID" value="NZ_JBFLUH010000022.1"/>
</dbReference>
<comment type="caution">
    <text evidence="1">The sequence shown here is derived from an EMBL/GenBank/DDBJ whole genome shotgun (WGS) entry which is preliminary data.</text>
</comment>
<reference evidence="2" key="1">
    <citation type="submission" date="2016-07" db="EMBL/GenBank/DDBJ databases">
        <title>Frankia sp. NRRL B-16219 Genome sequencing.</title>
        <authorList>
            <person name="Ghodhbane-Gtari F."/>
            <person name="Swanson E."/>
            <person name="Gueddou A."/>
            <person name="Louati M."/>
            <person name="Nouioui I."/>
            <person name="Hezbri K."/>
            <person name="Abebe-Akele F."/>
            <person name="Simpson S."/>
            <person name="Morris K."/>
            <person name="Thomas K."/>
            <person name="Gtari M."/>
            <person name="Tisa L.S."/>
        </authorList>
    </citation>
    <scope>NUCLEOTIDE SEQUENCE [LARGE SCALE GENOMIC DNA]</scope>
    <source>
        <strain evidence="2">NRRL B-16219</strain>
    </source>
</reference>
<sequence>MTAGVLGVGTPTAFAASTGLDAATAERIINDAQVAALDYTGGGHVQSVSLDPDYVTVSVLKLDGDEATITMNRDYSIQSVYIS</sequence>
<evidence type="ECO:0000313" key="2">
    <source>
        <dbReference type="Proteomes" id="UP000179769"/>
    </source>
</evidence>
<dbReference type="Proteomes" id="UP000179769">
    <property type="component" value="Unassembled WGS sequence"/>
</dbReference>
<proteinExistence type="predicted"/>
<organism evidence="1 2">
    <name type="scientific">Parafrankia soli</name>
    <dbReference type="NCBI Taxonomy" id="2599596"/>
    <lineage>
        <taxon>Bacteria</taxon>
        <taxon>Bacillati</taxon>
        <taxon>Actinomycetota</taxon>
        <taxon>Actinomycetes</taxon>
        <taxon>Frankiales</taxon>
        <taxon>Frankiaceae</taxon>
        <taxon>Parafrankia</taxon>
    </lineage>
</organism>
<evidence type="ECO:0008006" key="3">
    <source>
        <dbReference type="Google" id="ProtNLM"/>
    </source>
</evidence>
<dbReference type="AlphaFoldDB" id="A0A1S1PEX7"/>
<name>A0A1S1PEX7_9ACTN</name>
<accession>A0A1S1PEX7</accession>
<dbReference type="EMBL" id="MAXA01000277">
    <property type="protein sequence ID" value="OHV19699.1"/>
    <property type="molecule type" value="Genomic_DNA"/>
</dbReference>